<sequence length="94" mass="10935">MEVHAQTGNLLASTSVRLADSMSRCDIFLATQGNRSSTHEDCWRRRGIFKHPGRSGWEGSPSRRPLFTIDRTSRMPREPLLPYRYQFSRRQNIV</sequence>
<keyword evidence="2" id="KW-1185">Reference proteome</keyword>
<reference evidence="1 2" key="1">
    <citation type="journal article" date="2019" name="Sci. Rep.">
        <title>Orb-weaving spider Araneus ventricosus genome elucidates the spidroin gene catalogue.</title>
        <authorList>
            <person name="Kono N."/>
            <person name="Nakamura H."/>
            <person name="Ohtoshi R."/>
            <person name="Moran D.A.P."/>
            <person name="Shinohara A."/>
            <person name="Yoshida Y."/>
            <person name="Fujiwara M."/>
            <person name="Mori M."/>
            <person name="Tomita M."/>
            <person name="Arakawa K."/>
        </authorList>
    </citation>
    <scope>NUCLEOTIDE SEQUENCE [LARGE SCALE GENOMIC DNA]</scope>
</reference>
<organism evidence="1 2">
    <name type="scientific">Araneus ventricosus</name>
    <name type="common">Orbweaver spider</name>
    <name type="synonym">Epeira ventricosa</name>
    <dbReference type="NCBI Taxonomy" id="182803"/>
    <lineage>
        <taxon>Eukaryota</taxon>
        <taxon>Metazoa</taxon>
        <taxon>Ecdysozoa</taxon>
        <taxon>Arthropoda</taxon>
        <taxon>Chelicerata</taxon>
        <taxon>Arachnida</taxon>
        <taxon>Araneae</taxon>
        <taxon>Araneomorphae</taxon>
        <taxon>Entelegynae</taxon>
        <taxon>Araneoidea</taxon>
        <taxon>Araneidae</taxon>
        <taxon>Araneus</taxon>
    </lineage>
</organism>
<dbReference type="EMBL" id="BGPR01001070">
    <property type="protein sequence ID" value="GBM44611.1"/>
    <property type="molecule type" value="Genomic_DNA"/>
</dbReference>
<dbReference type="Proteomes" id="UP000499080">
    <property type="component" value="Unassembled WGS sequence"/>
</dbReference>
<dbReference type="AlphaFoldDB" id="A0A4Y2FTX5"/>
<protein>
    <submittedName>
        <fullName evidence="1">Uncharacterized protein</fullName>
    </submittedName>
</protein>
<name>A0A4Y2FTX5_ARAVE</name>
<evidence type="ECO:0000313" key="2">
    <source>
        <dbReference type="Proteomes" id="UP000499080"/>
    </source>
</evidence>
<comment type="caution">
    <text evidence="1">The sequence shown here is derived from an EMBL/GenBank/DDBJ whole genome shotgun (WGS) entry which is preliminary data.</text>
</comment>
<accession>A0A4Y2FTX5</accession>
<proteinExistence type="predicted"/>
<evidence type="ECO:0000313" key="1">
    <source>
        <dbReference type="EMBL" id="GBM44611.1"/>
    </source>
</evidence>
<gene>
    <name evidence="1" type="ORF">AVEN_221850_1</name>
</gene>